<sequence length="152" mass="17573">MRLILLFSLFFIYSFAGEEIKISLKEVPSNIMKEVQKTIPKATIISANLEKEENSTLYEIQGRFSDDRSVEVDIFDNGKIEEIEIEFPEYMVPKAVLIAIEKRYKGFIPTYIEASHSKSMKVIQYEFEGTHNNRKIDLEVSADGRKIKEGDK</sequence>
<name>A0A4Q1AT45_9BACT</name>
<comment type="caution">
    <text evidence="1">The sequence shown here is derived from an EMBL/GenBank/DDBJ whole genome shotgun (WGS) entry which is preliminary data.</text>
</comment>
<dbReference type="EMBL" id="NXIE01000006">
    <property type="protein sequence ID" value="RXK11618.1"/>
    <property type="molecule type" value="Genomic_DNA"/>
</dbReference>
<dbReference type="OrthoDB" id="7063095at2"/>
<keyword evidence="2" id="KW-1185">Reference proteome</keyword>
<protein>
    <submittedName>
        <fullName evidence="1">Uncharacterized protein</fullName>
    </submittedName>
</protein>
<dbReference type="RefSeq" id="WP_129062487.1">
    <property type="nucleotide sequence ID" value="NZ_NXIE01000006.1"/>
</dbReference>
<proteinExistence type="predicted"/>
<dbReference type="SUPFAM" id="SSF160574">
    <property type="entry name" value="BT0923-like"/>
    <property type="match status" value="1"/>
</dbReference>
<reference evidence="1 2" key="1">
    <citation type="submission" date="2017-09" db="EMBL/GenBank/DDBJ databases">
        <title>Genomics of the genus Arcobacter.</title>
        <authorList>
            <person name="Perez-Cataluna A."/>
            <person name="Figueras M.J."/>
            <person name="Salas-Masso N."/>
        </authorList>
    </citation>
    <scope>NUCLEOTIDE SEQUENCE [LARGE SCALE GENOMIC DNA]</scope>
    <source>
        <strain evidence="1 2">F156-34</strain>
    </source>
</reference>
<gene>
    <name evidence="1" type="ORF">CP965_12670</name>
</gene>
<dbReference type="Gene3D" id="3.10.450.360">
    <property type="match status" value="1"/>
</dbReference>
<dbReference type="Proteomes" id="UP000289718">
    <property type="component" value="Unassembled WGS sequence"/>
</dbReference>
<organism evidence="1 2">
    <name type="scientific">Halarcobacter mediterraneus</name>
    <dbReference type="NCBI Taxonomy" id="2023153"/>
    <lineage>
        <taxon>Bacteria</taxon>
        <taxon>Pseudomonadati</taxon>
        <taxon>Campylobacterota</taxon>
        <taxon>Epsilonproteobacteria</taxon>
        <taxon>Campylobacterales</taxon>
        <taxon>Arcobacteraceae</taxon>
        <taxon>Halarcobacter</taxon>
    </lineage>
</organism>
<evidence type="ECO:0000313" key="2">
    <source>
        <dbReference type="Proteomes" id="UP000289718"/>
    </source>
</evidence>
<accession>A0A4Q1AT45</accession>
<dbReference type="AlphaFoldDB" id="A0A4Q1AT45"/>
<evidence type="ECO:0000313" key="1">
    <source>
        <dbReference type="EMBL" id="RXK11618.1"/>
    </source>
</evidence>